<dbReference type="PANTHER" id="PTHR30469:SF12">
    <property type="entry name" value="MULTIDRUG RESISTANCE PROTEIN MDTA"/>
    <property type="match status" value="1"/>
</dbReference>
<dbReference type="Proteomes" id="UP000032900">
    <property type="component" value="Unassembled WGS sequence"/>
</dbReference>
<dbReference type="SUPFAM" id="SSF111369">
    <property type="entry name" value="HlyD-like secretion proteins"/>
    <property type="match status" value="1"/>
</dbReference>
<dbReference type="STRING" id="1236989.JCM15548_12929"/>
<reference evidence="3 4" key="1">
    <citation type="journal article" date="2015" name="Microbes Environ.">
        <title>Distribution and evolution of nitrogen fixation genes in the phylum bacteroidetes.</title>
        <authorList>
            <person name="Inoue J."/>
            <person name="Oshima K."/>
            <person name="Suda W."/>
            <person name="Sakamoto M."/>
            <person name="Iino T."/>
            <person name="Noda S."/>
            <person name="Hongoh Y."/>
            <person name="Hattori M."/>
            <person name="Ohkuma M."/>
        </authorList>
    </citation>
    <scope>NUCLEOTIDE SEQUENCE [LARGE SCALE GENOMIC DNA]</scope>
    <source>
        <strain evidence="3">JCM 15548</strain>
    </source>
</reference>
<evidence type="ECO:0000259" key="2">
    <source>
        <dbReference type="Pfam" id="PF25917"/>
    </source>
</evidence>
<evidence type="ECO:0000256" key="1">
    <source>
        <dbReference type="ARBA" id="ARBA00009477"/>
    </source>
</evidence>
<dbReference type="OrthoDB" id="9806939at2"/>
<dbReference type="Gene3D" id="2.40.30.170">
    <property type="match status" value="1"/>
</dbReference>
<feature type="domain" description="Multidrug resistance protein MdtA-like barrel-sandwich hybrid" evidence="2">
    <location>
        <begin position="72"/>
        <end position="215"/>
    </location>
</feature>
<name>A0A0E9LYI6_9BACT</name>
<dbReference type="GO" id="GO:1990281">
    <property type="term" value="C:efflux pump complex"/>
    <property type="evidence" value="ECO:0007669"/>
    <property type="project" value="TreeGrafter"/>
</dbReference>
<dbReference type="Gene3D" id="1.10.287.470">
    <property type="entry name" value="Helix hairpin bin"/>
    <property type="match status" value="1"/>
</dbReference>
<protein>
    <submittedName>
        <fullName evidence="3">Membrane fusion protein of RND family multidrug efflux pump</fullName>
    </submittedName>
</protein>
<dbReference type="AlphaFoldDB" id="A0A0E9LYI6"/>
<organism evidence="3 4">
    <name type="scientific">Geofilum rubicundum JCM 15548</name>
    <dbReference type="NCBI Taxonomy" id="1236989"/>
    <lineage>
        <taxon>Bacteria</taxon>
        <taxon>Pseudomonadati</taxon>
        <taxon>Bacteroidota</taxon>
        <taxon>Bacteroidia</taxon>
        <taxon>Marinilabiliales</taxon>
        <taxon>Marinilabiliaceae</taxon>
        <taxon>Geofilum</taxon>
    </lineage>
</organism>
<comment type="similarity">
    <text evidence="1">Belongs to the membrane fusion protein (MFP) (TC 8.A.1) family.</text>
</comment>
<sequence>MKKRKSLIISLVVLLGAALVVVLIFLTEPTAQRESAAKETAMLVEVTTVSRGTYQPLFVTTGTVKPAREIILSPRVSGEVIERASRFNPGETVPEGTVLLKIDPSDYINALQLRKSELRRAEANLSIEEGRQEVARQDYQQSDQTLDADSEALVLRQPQLNTAQAELEAARASVAQATLDLERTTVKAPFDVHILSRQVDAGTQVAPGQELARLVGTKEYWVETTVPQSHIKWLSFPDGDQEGADVRVHNRSAWEAEEYRTGRLYQMIGAINDQTRLVRVLVSVTDPLHEKEEPGARLPLMMGAFVETGMVGREVSDVVKLNRDYVRKGSTVWVMKDGVLNIKAVDILLSDAEHAYISEGLADGDSVVTTNLATVVEGSPLRVAENGSD</sequence>
<evidence type="ECO:0000313" key="4">
    <source>
        <dbReference type="Proteomes" id="UP000032900"/>
    </source>
</evidence>
<accession>A0A0E9LYI6</accession>
<gene>
    <name evidence="3" type="ORF">JCM15548_12929</name>
</gene>
<proteinExistence type="inferred from homology"/>
<dbReference type="GO" id="GO:0015562">
    <property type="term" value="F:efflux transmembrane transporter activity"/>
    <property type="evidence" value="ECO:0007669"/>
    <property type="project" value="TreeGrafter"/>
</dbReference>
<dbReference type="InterPro" id="IPR058625">
    <property type="entry name" value="MdtA-like_BSH"/>
</dbReference>
<dbReference type="EMBL" id="BAZW01000027">
    <property type="protein sequence ID" value="GAO30637.1"/>
    <property type="molecule type" value="Genomic_DNA"/>
</dbReference>
<evidence type="ECO:0000313" key="3">
    <source>
        <dbReference type="EMBL" id="GAO30637.1"/>
    </source>
</evidence>
<keyword evidence="4" id="KW-1185">Reference proteome</keyword>
<dbReference type="Pfam" id="PF25917">
    <property type="entry name" value="BSH_RND"/>
    <property type="match status" value="1"/>
</dbReference>
<dbReference type="RefSeq" id="WP_062125766.1">
    <property type="nucleotide sequence ID" value="NZ_BAZW01000027.1"/>
</dbReference>
<dbReference type="InterPro" id="IPR006143">
    <property type="entry name" value="RND_pump_MFP"/>
</dbReference>
<dbReference type="PANTHER" id="PTHR30469">
    <property type="entry name" value="MULTIDRUG RESISTANCE PROTEIN MDTA"/>
    <property type="match status" value="1"/>
</dbReference>
<dbReference type="Gene3D" id="2.40.420.20">
    <property type="match status" value="1"/>
</dbReference>
<dbReference type="Gene3D" id="2.40.50.100">
    <property type="match status" value="1"/>
</dbReference>
<comment type="caution">
    <text evidence="3">The sequence shown here is derived from an EMBL/GenBank/DDBJ whole genome shotgun (WGS) entry which is preliminary data.</text>
</comment>
<dbReference type="NCBIfam" id="TIGR01730">
    <property type="entry name" value="RND_mfp"/>
    <property type="match status" value="1"/>
</dbReference>